<name>A0A7W9LHH7_9ACTN</name>
<dbReference type="EMBL" id="JACHMB010000001">
    <property type="protein sequence ID" value="MBB5783987.1"/>
    <property type="molecule type" value="Genomic_DNA"/>
</dbReference>
<organism evidence="1 2">
    <name type="scientific">Nonomuraea jabiensis</name>
    <dbReference type="NCBI Taxonomy" id="882448"/>
    <lineage>
        <taxon>Bacteria</taxon>
        <taxon>Bacillati</taxon>
        <taxon>Actinomycetota</taxon>
        <taxon>Actinomycetes</taxon>
        <taxon>Streptosporangiales</taxon>
        <taxon>Streptosporangiaceae</taxon>
        <taxon>Nonomuraea</taxon>
    </lineage>
</organism>
<dbReference type="AlphaFoldDB" id="A0A7W9LHH7"/>
<dbReference type="RefSeq" id="WP_185077004.1">
    <property type="nucleotide sequence ID" value="NZ_JACHMB010000001.1"/>
</dbReference>
<sequence>MLVFKPVLGPWVVPVFKPVLGPWVVPVFKPIFYGCARWAARADVGDRLSWPVVKAHGLLAVTTRILGRLRGRLGRDANGLVRCVGLLVV</sequence>
<protein>
    <submittedName>
        <fullName evidence="1">Uncharacterized protein</fullName>
    </submittedName>
</protein>
<dbReference type="Proteomes" id="UP000579153">
    <property type="component" value="Unassembled WGS sequence"/>
</dbReference>
<evidence type="ECO:0000313" key="1">
    <source>
        <dbReference type="EMBL" id="MBB5783987.1"/>
    </source>
</evidence>
<evidence type="ECO:0000313" key="2">
    <source>
        <dbReference type="Proteomes" id="UP000579153"/>
    </source>
</evidence>
<reference evidence="1 2" key="1">
    <citation type="submission" date="2020-08" db="EMBL/GenBank/DDBJ databases">
        <title>Sequencing the genomes of 1000 actinobacteria strains.</title>
        <authorList>
            <person name="Klenk H.-P."/>
        </authorList>
    </citation>
    <scope>NUCLEOTIDE SEQUENCE [LARGE SCALE GENOMIC DNA]</scope>
    <source>
        <strain evidence="1 2">DSM 45507</strain>
    </source>
</reference>
<gene>
    <name evidence="1" type="ORF">HD596_010743</name>
</gene>
<accession>A0A7W9LHH7</accession>
<proteinExistence type="predicted"/>
<keyword evidence="2" id="KW-1185">Reference proteome</keyword>
<comment type="caution">
    <text evidence="1">The sequence shown here is derived from an EMBL/GenBank/DDBJ whole genome shotgun (WGS) entry which is preliminary data.</text>
</comment>